<keyword evidence="3" id="KW-0804">Transcription</keyword>
<reference evidence="5 6" key="1">
    <citation type="submission" date="2017-05" db="EMBL/GenBank/DDBJ databases">
        <title>Chromobacterium violaceum GHPS1 isolated from Hydrocarbon polluted soil in French Guiana display an awesome secondary metabolite arsenal and a battery of drug and heavy-metal-resistance and detoxification of xenobiotics proteins.</title>
        <authorList>
            <person name="Belbahri L."/>
        </authorList>
    </citation>
    <scope>NUCLEOTIDE SEQUENCE [LARGE SCALE GENOMIC DNA]</scope>
    <source>
        <strain evidence="5 6">GHPS1</strain>
    </source>
</reference>
<dbReference type="EMBL" id="NHOO01000008">
    <property type="protein sequence ID" value="OVE48010.1"/>
    <property type="molecule type" value="Genomic_DNA"/>
</dbReference>
<evidence type="ECO:0000256" key="3">
    <source>
        <dbReference type="ARBA" id="ARBA00023163"/>
    </source>
</evidence>
<comment type="caution">
    <text evidence="5">The sequence shown here is derived from an EMBL/GenBank/DDBJ whole genome shotgun (WGS) entry which is preliminary data.</text>
</comment>
<evidence type="ECO:0000256" key="1">
    <source>
        <dbReference type="ARBA" id="ARBA00023015"/>
    </source>
</evidence>
<keyword evidence="2" id="KW-0238">DNA-binding</keyword>
<name>A0A202B9K3_CHRVL</name>
<dbReference type="PANTHER" id="PTHR33204:SF29">
    <property type="entry name" value="TRANSCRIPTIONAL REGULATOR"/>
    <property type="match status" value="1"/>
</dbReference>
<evidence type="ECO:0000256" key="2">
    <source>
        <dbReference type="ARBA" id="ARBA00023125"/>
    </source>
</evidence>
<dbReference type="Pfam" id="PF01638">
    <property type="entry name" value="HxlR"/>
    <property type="match status" value="1"/>
</dbReference>
<dbReference type="InterPro" id="IPR011991">
    <property type="entry name" value="ArsR-like_HTH"/>
</dbReference>
<dbReference type="RefSeq" id="WP_045050700.1">
    <property type="nucleotide sequence ID" value="NZ_CP024028.1"/>
</dbReference>
<dbReference type="InterPro" id="IPR002577">
    <property type="entry name" value="HTH_HxlR"/>
</dbReference>
<sequence>MQELAELNFPIDATVRLVGGKWKCAILCHLMDGGELRTGELRRRLAGVSQKVLTEQLRELERDGLVSRTVHPEVPPRVEYRLTELGGSLRPIIDAMCEWGAGYLARGRTGV</sequence>
<dbReference type="GO" id="GO:0006355">
    <property type="term" value="P:regulation of DNA-templated transcription"/>
    <property type="evidence" value="ECO:0007669"/>
    <property type="project" value="UniProtKB-ARBA"/>
</dbReference>
<dbReference type="PROSITE" id="PS51118">
    <property type="entry name" value="HTH_HXLR"/>
    <property type="match status" value="1"/>
</dbReference>
<dbReference type="Proteomes" id="UP000196342">
    <property type="component" value="Unassembled WGS sequence"/>
</dbReference>
<dbReference type="InterPro" id="IPR036388">
    <property type="entry name" value="WH-like_DNA-bd_sf"/>
</dbReference>
<evidence type="ECO:0000313" key="5">
    <source>
        <dbReference type="EMBL" id="OVE48010.1"/>
    </source>
</evidence>
<dbReference type="SUPFAM" id="SSF46785">
    <property type="entry name" value="Winged helix' DNA-binding domain"/>
    <property type="match status" value="1"/>
</dbReference>
<dbReference type="AlphaFoldDB" id="A0A202B9K3"/>
<dbReference type="CDD" id="cd00090">
    <property type="entry name" value="HTH_ARSR"/>
    <property type="match status" value="1"/>
</dbReference>
<dbReference type="Gene3D" id="1.10.10.10">
    <property type="entry name" value="Winged helix-like DNA-binding domain superfamily/Winged helix DNA-binding domain"/>
    <property type="match status" value="1"/>
</dbReference>
<feature type="domain" description="HTH hxlR-type" evidence="4">
    <location>
        <begin position="9"/>
        <end position="108"/>
    </location>
</feature>
<evidence type="ECO:0000259" key="4">
    <source>
        <dbReference type="PROSITE" id="PS51118"/>
    </source>
</evidence>
<dbReference type="GO" id="GO:0003677">
    <property type="term" value="F:DNA binding"/>
    <property type="evidence" value="ECO:0007669"/>
    <property type="project" value="UniProtKB-KW"/>
</dbReference>
<dbReference type="PANTHER" id="PTHR33204">
    <property type="entry name" value="TRANSCRIPTIONAL REGULATOR, MARR FAMILY"/>
    <property type="match status" value="1"/>
</dbReference>
<dbReference type="InterPro" id="IPR036390">
    <property type="entry name" value="WH_DNA-bd_sf"/>
</dbReference>
<keyword evidence="1" id="KW-0805">Transcription regulation</keyword>
<organism evidence="5 6">
    <name type="scientific">Chromobacterium violaceum</name>
    <dbReference type="NCBI Taxonomy" id="536"/>
    <lineage>
        <taxon>Bacteria</taxon>
        <taxon>Pseudomonadati</taxon>
        <taxon>Pseudomonadota</taxon>
        <taxon>Betaproteobacteria</taxon>
        <taxon>Neisseriales</taxon>
        <taxon>Chromobacteriaceae</taxon>
        <taxon>Chromobacterium</taxon>
    </lineage>
</organism>
<keyword evidence="6" id="KW-1185">Reference proteome</keyword>
<proteinExistence type="predicted"/>
<gene>
    <name evidence="5" type="ORF">CBW21_11125</name>
</gene>
<dbReference type="GeneID" id="66365815"/>
<protein>
    <submittedName>
        <fullName evidence="5">Transcriptional regulator</fullName>
    </submittedName>
</protein>
<evidence type="ECO:0000313" key="6">
    <source>
        <dbReference type="Proteomes" id="UP000196342"/>
    </source>
</evidence>
<accession>A0A202B9K3</accession>